<organism evidence="2 3">
    <name type="scientific">Allacma fusca</name>
    <dbReference type="NCBI Taxonomy" id="39272"/>
    <lineage>
        <taxon>Eukaryota</taxon>
        <taxon>Metazoa</taxon>
        <taxon>Ecdysozoa</taxon>
        <taxon>Arthropoda</taxon>
        <taxon>Hexapoda</taxon>
        <taxon>Collembola</taxon>
        <taxon>Symphypleona</taxon>
        <taxon>Sminthuridae</taxon>
        <taxon>Allacma</taxon>
    </lineage>
</organism>
<feature type="chain" id="PRO_5035202765" evidence="1">
    <location>
        <begin position="30"/>
        <end position="113"/>
    </location>
</feature>
<dbReference type="AlphaFoldDB" id="A0A8J2LA90"/>
<reference evidence="2" key="1">
    <citation type="submission" date="2021-06" db="EMBL/GenBank/DDBJ databases">
        <authorList>
            <person name="Hodson N. C."/>
            <person name="Mongue J. A."/>
            <person name="Jaron S. K."/>
        </authorList>
    </citation>
    <scope>NUCLEOTIDE SEQUENCE</scope>
</reference>
<dbReference type="Proteomes" id="UP000708208">
    <property type="component" value="Unassembled WGS sequence"/>
</dbReference>
<evidence type="ECO:0000313" key="3">
    <source>
        <dbReference type="Proteomes" id="UP000708208"/>
    </source>
</evidence>
<name>A0A8J2LA90_9HEXA</name>
<feature type="signal peptide" evidence="1">
    <location>
        <begin position="1"/>
        <end position="29"/>
    </location>
</feature>
<protein>
    <submittedName>
        <fullName evidence="2">Uncharacterized protein</fullName>
    </submittedName>
</protein>
<proteinExistence type="predicted"/>
<evidence type="ECO:0000313" key="2">
    <source>
        <dbReference type="EMBL" id="CAG7831633.1"/>
    </source>
</evidence>
<gene>
    <name evidence="2" type="ORF">AFUS01_LOCUS41367</name>
</gene>
<accession>A0A8J2LA90</accession>
<dbReference type="EMBL" id="CAJVCH010561261">
    <property type="protein sequence ID" value="CAG7831633.1"/>
    <property type="molecule type" value="Genomic_DNA"/>
</dbReference>
<keyword evidence="1" id="KW-0732">Signal</keyword>
<comment type="caution">
    <text evidence="2">The sequence shown here is derived from an EMBL/GenBank/DDBJ whole genome shotgun (WGS) entry which is preliminary data.</text>
</comment>
<evidence type="ECO:0000256" key="1">
    <source>
        <dbReference type="SAM" id="SignalP"/>
    </source>
</evidence>
<keyword evidence="3" id="KW-1185">Reference proteome</keyword>
<sequence>MKNQQRQGLTYCWTLVLLLLVLFHEMVVGQPQVYFKASLPAKSLPRIGRRSDSSSDLFPVNNEGWNDGWNLNNNYGRPESLLLWKKIMGDSMFQDETPQLSLSPNLFKFKGDK</sequence>